<dbReference type="PANTHER" id="PTHR48228:SF5">
    <property type="entry name" value="ALPHA-METHYLACYL-COA RACEMASE"/>
    <property type="match status" value="1"/>
</dbReference>
<dbReference type="GO" id="GO:0016740">
    <property type="term" value="F:transferase activity"/>
    <property type="evidence" value="ECO:0007669"/>
    <property type="project" value="UniProtKB-KW"/>
</dbReference>
<dbReference type="STRING" id="715226.ABI_44870"/>
<dbReference type="EMBL" id="GL883080">
    <property type="protein sequence ID" value="EGF90060.1"/>
    <property type="molecule type" value="Genomic_DNA"/>
</dbReference>
<protein>
    <submittedName>
        <fullName evidence="2">CoA-transferase family III family protein</fullName>
    </submittedName>
</protein>
<name>F4QTJ0_9CAUL</name>
<evidence type="ECO:0000256" key="1">
    <source>
        <dbReference type="SAM" id="MobiDB-lite"/>
    </source>
</evidence>
<dbReference type="Gene3D" id="3.30.1540.10">
    <property type="entry name" value="formyl-coa transferase, domain 3"/>
    <property type="match status" value="1"/>
</dbReference>
<gene>
    <name evidence="2" type="ORF">ABI_44870</name>
</gene>
<evidence type="ECO:0000313" key="2">
    <source>
        <dbReference type="EMBL" id="EGF90060.1"/>
    </source>
</evidence>
<dbReference type="Proteomes" id="UP000006512">
    <property type="component" value="Unassembled WGS sequence"/>
</dbReference>
<dbReference type="InterPro" id="IPR003673">
    <property type="entry name" value="CoA-Trfase_fam_III"/>
</dbReference>
<organism evidence="2 3">
    <name type="scientific">Asticcacaulis biprosthecium C19</name>
    <dbReference type="NCBI Taxonomy" id="715226"/>
    <lineage>
        <taxon>Bacteria</taxon>
        <taxon>Pseudomonadati</taxon>
        <taxon>Pseudomonadota</taxon>
        <taxon>Alphaproteobacteria</taxon>
        <taxon>Caulobacterales</taxon>
        <taxon>Caulobacteraceae</taxon>
        <taxon>Asticcacaulis</taxon>
    </lineage>
</organism>
<dbReference type="Gene3D" id="3.40.50.10540">
    <property type="entry name" value="Crotonobetainyl-coa:carnitine coa-transferase, domain 1"/>
    <property type="match status" value="2"/>
</dbReference>
<dbReference type="Pfam" id="PF02515">
    <property type="entry name" value="CoA_transf_3"/>
    <property type="match status" value="2"/>
</dbReference>
<dbReference type="InterPro" id="IPR023606">
    <property type="entry name" value="CoA-Trfase_III_dom_1_sf"/>
</dbReference>
<reference evidence="3" key="1">
    <citation type="submission" date="2011-03" db="EMBL/GenBank/DDBJ databases">
        <title>Draft genome sequence of Brevundimonas diminuta.</title>
        <authorList>
            <person name="Brown P.J.B."/>
            <person name="Buechlein A."/>
            <person name="Hemmerich C."/>
            <person name="Brun Y.V."/>
        </authorList>
    </citation>
    <scope>NUCLEOTIDE SEQUENCE [LARGE SCALE GENOMIC DNA]</scope>
    <source>
        <strain evidence="3">C19</strain>
    </source>
</reference>
<sequence length="699" mass="75528">MSLLNGHLVLTLGTMAERPLARYLATLGATVAPFDPARLDEASFLIDDLGLEATRPQGDYPRLIHVSVTPYGSFGPYAGWKGGELQASAMGGTLRLTGQPDRAPVKEAGNACTFHADMVAASGAMAAHFARTVHGHGQHVDVSVAEVAFSRNINGVLVWHFDRRKLHRVGGALNYGRATVRCIWPLADGWCFHSLMTGRFGAPANQALSDWIDEAGLENPLKGVDWLSYNRSTLPAETRAVWETAIAAFFATRTKAQMSEEGRRRGINACVVNAPGDVLADPHLQARNFWTGAAVREPSRFATVTDGPETPSASTRTSQRPGPLAGVRVLDFSWALVGSLTTKTLGDLGAEVIKVESRTRPCLTRLDVQVSASQPGNFDDKPWFAHLNTSKRSLALDMKKPESREVLDPLIEWADVVVENFSPGTMAKLGLDYEKLAKRNPNLIMVSGSVFGQTGPLAAEWGVDGTGAALSGRTFLTGWPDRDPVIPGAVPYGDVIVPYVMAAMASAALARRHETGQGCHIDASMYEICVQQMRDEILAAQTGAPPQRQGNDEAGVFWQSVLPARGEDRWIAISAMTQAERDRLQALAGGPLEAWTAQHDALELAQRLQAEGIAAAPVQDIEDLMDYDPQVAARQSLVDIEHAHLGVFGHVRTPLILSRDAFAPFRAPDIGEHNRDVALELSGLTPARFAELEALGVFR</sequence>
<dbReference type="HOGENOM" id="CLU_010587_0_0_5"/>
<dbReference type="AlphaFoldDB" id="F4QTJ0"/>
<keyword evidence="2" id="KW-0808">Transferase</keyword>
<dbReference type="InterPro" id="IPR050509">
    <property type="entry name" value="CoA-transferase_III"/>
</dbReference>
<dbReference type="InterPro" id="IPR044855">
    <property type="entry name" value="CoA-Trfase_III_dom3_sf"/>
</dbReference>
<keyword evidence="3" id="KW-1185">Reference proteome</keyword>
<dbReference type="SUPFAM" id="SSF89796">
    <property type="entry name" value="CoA-transferase family III (CaiB/BaiF)"/>
    <property type="match status" value="2"/>
</dbReference>
<feature type="region of interest" description="Disordered" evidence="1">
    <location>
        <begin position="302"/>
        <end position="322"/>
    </location>
</feature>
<dbReference type="eggNOG" id="COG1804">
    <property type="taxonomic scope" value="Bacteria"/>
</dbReference>
<dbReference type="RefSeq" id="WP_006275261.1">
    <property type="nucleotide sequence ID" value="NZ_GL883080.1"/>
</dbReference>
<feature type="compositionally biased region" description="Polar residues" evidence="1">
    <location>
        <begin position="311"/>
        <end position="320"/>
    </location>
</feature>
<evidence type="ECO:0000313" key="3">
    <source>
        <dbReference type="Proteomes" id="UP000006512"/>
    </source>
</evidence>
<proteinExistence type="predicted"/>
<dbReference type="OrthoDB" id="5720311at2"/>
<dbReference type="PANTHER" id="PTHR48228">
    <property type="entry name" value="SUCCINYL-COA--D-CITRAMALATE COA-TRANSFERASE"/>
    <property type="match status" value="1"/>
</dbReference>
<accession>F4QTJ0</accession>